<keyword evidence="1" id="KW-1185">Reference proteome</keyword>
<proteinExistence type="predicted"/>
<evidence type="ECO:0000313" key="2">
    <source>
        <dbReference type="WBParaSite" id="Gr19_v10_g9451.t1"/>
    </source>
</evidence>
<accession>A0A914ICX5</accession>
<dbReference type="WBParaSite" id="Gr19_v10_g9451.t1">
    <property type="protein sequence ID" value="Gr19_v10_g9451.t1"/>
    <property type="gene ID" value="Gr19_v10_g9451"/>
</dbReference>
<evidence type="ECO:0000313" key="1">
    <source>
        <dbReference type="Proteomes" id="UP000887572"/>
    </source>
</evidence>
<organism evidence="1 2">
    <name type="scientific">Globodera rostochiensis</name>
    <name type="common">Golden nematode worm</name>
    <name type="synonym">Heterodera rostochiensis</name>
    <dbReference type="NCBI Taxonomy" id="31243"/>
    <lineage>
        <taxon>Eukaryota</taxon>
        <taxon>Metazoa</taxon>
        <taxon>Ecdysozoa</taxon>
        <taxon>Nematoda</taxon>
        <taxon>Chromadorea</taxon>
        <taxon>Rhabditida</taxon>
        <taxon>Tylenchina</taxon>
        <taxon>Tylenchomorpha</taxon>
        <taxon>Tylenchoidea</taxon>
        <taxon>Heteroderidae</taxon>
        <taxon>Heteroderinae</taxon>
        <taxon>Globodera</taxon>
    </lineage>
</organism>
<reference evidence="2" key="1">
    <citation type="submission" date="2022-11" db="UniProtKB">
        <authorList>
            <consortium name="WormBaseParasite"/>
        </authorList>
    </citation>
    <scope>IDENTIFICATION</scope>
</reference>
<name>A0A914ICX5_GLORO</name>
<dbReference type="AlphaFoldDB" id="A0A914ICX5"/>
<protein>
    <submittedName>
        <fullName evidence="2">Uncharacterized protein</fullName>
    </submittedName>
</protein>
<dbReference type="Proteomes" id="UP000887572">
    <property type="component" value="Unplaced"/>
</dbReference>
<sequence>METIDEFCAKINRESDQQKSQWFFRKMKPPLNKNEQCLHKIFWPSNAELAKLKGANFLTNSSYNEVAKMLESMLKPRAQLVAEILHNTLTKKDRSKIEEKFDVLAEVLFGRPKHELISVIIDYNERFNDGQPKAAQSQILLLSDIQHKFDQQVKQKYDFKILVKRVNAIHNESSIDEKRLIANILENCKNWKCVGSDCTHVEEQQQHLIWSENKIVLQMSKMNQMLKKFLIFFDYNSSNATNFAENFKLNCADYIKYMQNSSKPQAAKSNAWFRRFKKDKQTNTQNTGTVSLAQQEIVSRNNFFQIWKLLGISGLLEIGSEYVHLAKTLNEANLRGNFETVSRIIGIHTTVIDSLNRKTAQILGKMKRMSNPFNILLNKAGK</sequence>